<feature type="compositionally biased region" description="Basic and acidic residues" evidence="1">
    <location>
        <begin position="185"/>
        <end position="194"/>
    </location>
</feature>
<evidence type="ECO:0000313" key="3">
    <source>
        <dbReference type="Proteomes" id="UP000187406"/>
    </source>
</evidence>
<dbReference type="EMBL" id="BDDD01000417">
    <property type="protein sequence ID" value="GAV65467.1"/>
    <property type="molecule type" value="Genomic_DNA"/>
</dbReference>
<organism evidence="2 3">
    <name type="scientific">Cephalotus follicularis</name>
    <name type="common">Albany pitcher plant</name>
    <dbReference type="NCBI Taxonomy" id="3775"/>
    <lineage>
        <taxon>Eukaryota</taxon>
        <taxon>Viridiplantae</taxon>
        <taxon>Streptophyta</taxon>
        <taxon>Embryophyta</taxon>
        <taxon>Tracheophyta</taxon>
        <taxon>Spermatophyta</taxon>
        <taxon>Magnoliopsida</taxon>
        <taxon>eudicotyledons</taxon>
        <taxon>Gunneridae</taxon>
        <taxon>Pentapetalae</taxon>
        <taxon>rosids</taxon>
        <taxon>fabids</taxon>
        <taxon>Oxalidales</taxon>
        <taxon>Cephalotaceae</taxon>
        <taxon>Cephalotus</taxon>
    </lineage>
</organism>
<accession>A0A1Q3BBP6</accession>
<dbReference type="Pfam" id="PF12043">
    <property type="entry name" value="DUF3527"/>
    <property type="match status" value="1"/>
</dbReference>
<dbReference type="InterPro" id="IPR021916">
    <property type="entry name" value="DUF3527"/>
</dbReference>
<name>A0A1Q3BBP6_CEPFO</name>
<feature type="region of interest" description="Disordered" evidence="1">
    <location>
        <begin position="604"/>
        <end position="623"/>
    </location>
</feature>
<dbReference type="STRING" id="3775.A0A1Q3BBP6"/>
<feature type="compositionally biased region" description="Polar residues" evidence="1">
    <location>
        <begin position="195"/>
        <end position="206"/>
    </location>
</feature>
<dbReference type="PANTHER" id="PTHR31390">
    <property type="entry name" value="EXPRESSED PROTEIN"/>
    <property type="match status" value="1"/>
</dbReference>
<keyword evidence="3" id="KW-1185">Reference proteome</keyword>
<comment type="caution">
    <text evidence="2">The sequence shown here is derived from an EMBL/GenBank/DDBJ whole genome shotgun (WGS) entry which is preliminary data.</text>
</comment>
<protein>
    <submittedName>
        <fullName evidence="2">DUF3527 domain-containing protein</fullName>
    </submittedName>
</protein>
<evidence type="ECO:0000313" key="2">
    <source>
        <dbReference type="EMBL" id="GAV65467.1"/>
    </source>
</evidence>
<feature type="region of interest" description="Disordered" evidence="1">
    <location>
        <begin position="312"/>
        <end position="340"/>
    </location>
</feature>
<dbReference type="InParanoid" id="A0A1Q3BBP6"/>
<dbReference type="FunCoup" id="A0A1Q3BBP6">
    <property type="interactions" value="590"/>
</dbReference>
<reference evidence="3" key="1">
    <citation type="submission" date="2016-04" db="EMBL/GenBank/DDBJ databases">
        <title>Cephalotus genome sequencing.</title>
        <authorList>
            <person name="Fukushima K."/>
            <person name="Hasebe M."/>
            <person name="Fang X."/>
        </authorList>
    </citation>
    <scope>NUCLEOTIDE SEQUENCE [LARGE SCALE GENOMIC DNA]</scope>
    <source>
        <strain evidence="3">cv. St1</strain>
    </source>
</reference>
<feature type="region of interest" description="Disordered" evidence="1">
    <location>
        <begin position="1"/>
        <end position="21"/>
    </location>
</feature>
<proteinExistence type="predicted"/>
<dbReference type="Proteomes" id="UP000187406">
    <property type="component" value="Unassembled WGS sequence"/>
</dbReference>
<feature type="compositionally biased region" description="Polar residues" evidence="1">
    <location>
        <begin position="263"/>
        <end position="277"/>
    </location>
</feature>
<sequence length="967" mass="107420">MVSNGIKPRNDYSEPSGDRGFSLQLKKSTKQIQNSKIVKERVHLPQENDSLKCQGKLKVKEYVDPQFIDLPNELIQDADDRLLVRTKSSGDSQRQCLKGKTAKDDELVKYMSNLPGYLQCVEKGENSKEKAFNVGVLDWARLEKWKHQKHIPARGGNNGSSGSSNLPSKKVVKSSAYSGAVHSKTHIDQSEQHPSHCSSLDSSQNDGHSRGVKPSAQKVVRFQDLETASKSNLDDHKSIPWTSKSFGRNSDVTLENEKRTTLDQKFSSKMGNSSSNLRDGPHILIPKGNLNAGDAKAKKRVEEVHGSDKITLGMEDSSSKLGSYGVPLSSRRKLSARNDKNKKRELLDSVDLGHHHCPGEPKNIVFLLPQKVSQNSSFGEHQTSLNKYVTEVNQNSFSGHFSTEVVNSLDLHSVISHSFPQPSKVETNIQPDMMVQSLINSVGAKLLSPDTSKVPKVLSDTKHAEQDNNISTNAVAVETLKTLDQDLTELQAKRDRSHSPNRRFSFLSRMGRSFSFKEGSDIPHFSSTHVSIESDPVRFEGSACLENTDREKVNRNNRARSSPFRRMLDPLLKSKRFHSHHSSGIVHPLKGSLINSFRGRHSNVRESLQETEDAELGSLSPETLSDGKASSMIQAVLQIRIRNERPLFKFMVENSGTILAATMKNMASSGKDDLDQNYTFYSVDEIEKKSGRWISQRSKAKSCGYAYNTVGQMKVFCPHFINLSGENPDHQSMVRESILYETRQVDQAEQKFMPNRELAAIVVKMFVEDLSDDKNAIVKTFPECFPEDGRPSNLGENKNPNSFTVILPGGDHGLPTKGVPSTLIHRWKTGGSCDCGGWDLGCQLLVLSNQNRCPRIPRTLKAWKVSDCFELFVQGECQLDRPLFSLEPLAKGIYSVEFNSSVSLLQAFFICVTVLSCQGLSDLAETSDQSEAKVSQKISTVVQGEVPAKVAPHQPISLLGGYSYIHA</sequence>
<feature type="compositionally biased region" description="Polar residues" evidence="1">
    <location>
        <begin position="240"/>
        <end position="253"/>
    </location>
</feature>
<dbReference type="PANTHER" id="PTHR31390:SF12">
    <property type="entry name" value="PUTATIVE (DUF3527)-RELATED"/>
    <property type="match status" value="1"/>
</dbReference>
<gene>
    <name evidence="2" type="ORF">CFOL_v3_08982</name>
</gene>
<dbReference type="AlphaFoldDB" id="A0A1Q3BBP6"/>
<feature type="region of interest" description="Disordered" evidence="1">
    <location>
        <begin position="148"/>
        <end position="290"/>
    </location>
</feature>
<dbReference type="OrthoDB" id="1898655at2759"/>
<evidence type="ECO:0000256" key="1">
    <source>
        <dbReference type="SAM" id="MobiDB-lite"/>
    </source>
</evidence>